<feature type="compositionally biased region" description="Basic residues" evidence="1">
    <location>
        <begin position="127"/>
        <end position="136"/>
    </location>
</feature>
<comment type="caution">
    <text evidence="2">The sequence shown here is derived from an EMBL/GenBank/DDBJ whole genome shotgun (WGS) entry which is preliminary data.</text>
</comment>
<organism evidence="2 3">
    <name type="scientific">Penicillium angulare</name>
    <dbReference type="NCBI Taxonomy" id="116970"/>
    <lineage>
        <taxon>Eukaryota</taxon>
        <taxon>Fungi</taxon>
        <taxon>Dikarya</taxon>
        <taxon>Ascomycota</taxon>
        <taxon>Pezizomycotina</taxon>
        <taxon>Eurotiomycetes</taxon>
        <taxon>Eurotiomycetidae</taxon>
        <taxon>Eurotiales</taxon>
        <taxon>Aspergillaceae</taxon>
        <taxon>Penicillium</taxon>
    </lineage>
</organism>
<proteinExistence type="predicted"/>
<dbReference type="AlphaFoldDB" id="A0A9W9EUM0"/>
<dbReference type="EMBL" id="JAPQKH010000007">
    <property type="protein sequence ID" value="KAJ5088150.1"/>
    <property type="molecule type" value="Genomic_DNA"/>
</dbReference>
<feature type="compositionally biased region" description="Low complexity" evidence="1">
    <location>
        <begin position="74"/>
        <end position="87"/>
    </location>
</feature>
<name>A0A9W9EUM0_9EURO</name>
<reference evidence="2" key="1">
    <citation type="submission" date="2022-11" db="EMBL/GenBank/DDBJ databases">
        <authorList>
            <person name="Petersen C."/>
        </authorList>
    </citation>
    <scope>NUCLEOTIDE SEQUENCE</scope>
    <source>
        <strain evidence="2">IBT 30069</strain>
    </source>
</reference>
<keyword evidence="3" id="KW-1185">Reference proteome</keyword>
<dbReference type="OrthoDB" id="5365739at2759"/>
<evidence type="ECO:0000313" key="2">
    <source>
        <dbReference type="EMBL" id="KAJ5088150.1"/>
    </source>
</evidence>
<accession>A0A9W9EUM0</accession>
<gene>
    <name evidence="2" type="ORF">N7456_011766</name>
</gene>
<protein>
    <submittedName>
        <fullName evidence="2">Uncharacterized protein</fullName>
    </submittedName>
</protein>
<dbReference type="Proteomes" id="UP001149165">
    <property type="component" value="Unassembled WGS sequence"/>
</dbReference>
<sequence>MISLRQVARHGDRVRLGLSFPTRQFSVSRTVAAEGDGQPPRRPASKINSTATSPRKPRPSNPPGSAPQGRPRPAKALDARAFAAPRAGGEQPKILRSPRLRAAGGNAGGNRGGKPAYGKGKSASQKNSRKPRRKGPRRADVDDSEDLTAAAIEQLERDQVLKSRPVPVRYEPKDIDISTLQETWPSIPTDTNARSAAVLEKLTGLSGRFPNGYVPPYELGRRLWKGQSVLFHSEEERAEAMEEVNRLSQARADKMSQKKGDLVEPRKVEFQGIDTQNSKALLETYAQGKYPSAEVAEGQSAVLGEVVKNLRNNGTYQTAGKRPQFLAKVESLLASSRVKRT</sequence>
<evidence type="ECO:0000256" key="1">
    <source>
        <dbReference type="SAM" id="MobiDB-lite"/>
    </source>
</evidence>
<feature type="region of interest" description="Disordered" evidence="1">
    <location>
        <begin position="20"/>
        <end position="148"/>
    </location>
</feature>
<reference evidence="2" key="2">
    <citation type="journal article" date="2023" name="IMA Fungus">
        <title>Comparative genomic study of the Penicillium genus elucidates a diverse pangenome and 15 lateral gene transfer events.</title>
        <authorList>
            <person name="Petersen C."/>
            <person name="Sorensen T."/>
            <person name="Nielsen M.R."/>
            <person name="Sondergaard T.E."/>
            <person name="Sorensen J.L."/>
            <person name="Fitzpatrick D.A."/>
            <person name="Frisvad J.C."/>
            <person name="Nielsen K.L."/>
        </authorList>
    </citation>
    <scope>NUCLEOTIDE SEQUENCE</scope>
    <source>
        <strain evidence="2">IBT 30069</strain>
    </source>
</reference>
<evidence type="ECO:0000313" key="3">
    <source>
        <dbReference type="Proteomes" id="UP001149165"/>
    </source>
</evidence>